<dbReference type="Proteomes" id="UP001597094">
    <property type="component" value="Unassembled WGS sequence"/>
</dbReference>
<evidence type="ECO:0000313" key="3">
    <source>
        <dbReference type="EMBL" id="MFD1188447.1"/>
    </source>
</evidence>
<organism evidence="3 4">
    <name type="scientific">Pontibacter rugosus</name>
    <dbReference type="NCBI Taxonomy" id="1745966"/>
    <lineage>
        <taxon>Bacteria</taxon>
        <taxon>Pseudomonadati</taxon>
        <taxon>Bacteroidota</taxon>
        <taxon>Cytophagia</taxon>
        <taxon>Cytophagales</taxon>
        <taxon>Hymenobacteraceae</taxon>
        <taxon>Pontibacter</taxon>
    </lineage>
</organism>
<dbReference type="InterPro" id="IPR021255">
    <property type="entry name" value="DUF2807"/>
</dbReference>
<reference evidence="4" key="1">
    <citation type="journal article" date="2019" name="Int. J. Syst. Evol. Microbiol.">
        <title>The Global Catalogue of Microorganisms (GCM) 10K type strain sequencing project: providing services to taxonomists for standard genome sequencing and annotation.</title>
        <authorList>
            <consortium name="The Broad Institute Genomics Platform"/>
            <consortium name="The Broad Institute Genome Sequencing Center for Infectious Disease"/>
            <person name="Wu L."/>
            <person name="Ma J."/>
        </authorList>
    </citation>
    <scope>NUCLEOTIDE SEQUENCE [LARGE SCALE GENOMIC DNA]</scope>
    <source>
        <strain evidence="4">JCM 31319</strain>
    </source>
</reference>
<dbReference type="EMBL" id="JBHTLD010000276">
    <property type="protein sequence ID" value="MFD1188447.1"/>
    <property type="molecule type" value="Genomic_DNA"/>
</dbReference>
<feature type="chain" id="PRO_5047069369" evidence="1">
    <location>
        <begin position="20"/>
        <end position="237"/>
    </location>
</feature>
<feature type="domain" description="Putative auto-transporter adhesin head GIN" evidence="2">
    <location>
        <begin position="44"/>
        <end position="222"/>
    </location>
</feature>
<dbReference type="PANTHER" id="PTHR39200:SF1">
    <property type="entry name" value="AUTO-TRANSPORTER ADHESIN HEAD GIN DOMAIN-CONTAINING PROTEIN-RELATED"/>
    <property type="match status" value="1"/>
</dbReference>
<evidence type="ECO:0000259" key="2">
    <source>
        <dbReference type="Pfam" id="PF10988"/>
    </source>
</evidence>
<sequence length="237" mass="25083">MKILKLPFLFLATAVVAFSCDDKGFCLEGEGGVETRTLDMAAISGVEVSGSTKVYISRGNPQRVEVRGQGNVLDELETEVDNGVWDIEFDRCLRNHKKVEIHITVPELHVARVGGSGSIELEDVFESREFKTSVSGSGNVLLRVATDKLDARISGSGTIRAAGVANEQDISISGSGNYLASDVNSKKVEVNVSGSGEAEVNAANQLDAKISGSGRVYYTGNPSVNTSVSGSGKVIKK</sequence>
<comment type="caution">
    <text evidence="3">The sequence shown here is derived from an EMBL/GenBank/DDBJ whole genome shotgun (WGS) entry which is preliminary data.</text>
</comment>
<protein>
    <submittedName>
        <fullName evidence="3">Head GIN domain-containing protein</fullName>
    </submittedName>
</protein>
<dbReference type="RefSeq" id="WP_377532067.1">
    <property type="nucleotide sequence ID" value="NZ_JBHTLD010000276.1"/>
</dbReference>
<dbReference type="PROSITE" id="PS51257">
    <property type="entry name" value="PROKAR_LIPOPROTEIN"/>
    <property type="match status" value="1"/>
</dbReference>
<proteinExistence type="predicted"/>
<name>A0ABW3SVH0_9BACT</name>
<dbReference type="PANTHER" id="PTHR39200">
    <property type="entry name" value="HYPOTHETICAL EXPORTED PROTEIN"/>
    <property type="match status" value="1"/>
</dbReference>
<feature type="signal peptide" evidence="1">
    <location>
        <begin position="1"/>
        <end position="19"/>
    </location>
</feature>
<keyword evidence="1" id="KW-0732">Signal</keyword>
<dbReference type="Gene3D" id="2.160.20.120">
    <property type="match status" value="1"/>
</dbReference>
<gene>
    <name evidence="3" type="ORF">ACFQ2O_19710</name>
</gene>
<keyword evidence="4" id="KW-1185">Reference proteome</keyword>
<accession>A0ABW3SVH0</accession>
<evidence type="ECO:0000256" key="1">
    <source>
        <dbReference type="SAM" id="SignalP"/>
    </source>
</evidence>
<dbReference type="Pfam" id="PF10988">
    <property type="entry name" value="DUF2807"/>
    <property type="match status" value="1"/>
</dbReference>
<evidence type="ECO:0000313" key="4">
    <source>
        <dbReference type="Proteomes" id="UP001597094"/>
    </source>
</evidence>